<dbReference type="InterPro" id="IPR042203">
    <property type="entry name" value="Leu/Phe-tRNA_Trfase_C"/>
</dbReference>
<name>A0A0W0WXC7_9GAMM</name>
<protein>
    <recommendedName>
        <fullName evidence="4">Leucyl/phenylalanyl-tRNA--protein transferase</fullName>
        <ecNumber evidence="4">2.3.2.6</ecNumber>
    </recommendedName>
    <alternativeName>
        <fullName evidence="4">L/F-transferase</fullName>
    </alternativeName>
    <alternativeName>
        <fullName evidence="4">Leucyltransferase</fullName>
    </alternativeName>
    <alternativeName>
        <fullName evidence="4">Phenyalanyltransferase</fullName>
    </alternativeName>
</protein>
<dbReference type="GO" id="GO:0008914">
    <property type="term" value="F:leucyl-tRNA--protein transferase activity"/>
    <property type="evidence" value="ECO:0007669"/>
    <property type="project" value="UniProtKB-UniRule"/>
</dbReference>
<comment type="catalytic activity">
    <reaction evidence="4">
        <text>N-terminal L-arginyl-[protein] + L-leucyl-tRNA(Leu) = N-terminal L-leucyl-L-arginyl-[protein] + tRNA(Leu) + H(+)</text>
        <dbReference type="Rhea" id="RHEA:50416"/>
        <dbReference type="Rhea" id="RHEA-COMP:9613"/>
        <dbReference type="Rhea" id="RHEA-COMP:9622"/>
        <dbReference type="Rhea" id="RHEA-COMP:12672"/>
        <dbReference type="Rhea" id="RHEA-COMP:12673"/>
        <dbReference type="ChEBI" id="CHEBI:15378"/>
        <dbReference type="ChEBI" id="CHEBI:64719"/>
        <dbReference type="ChEBI" id="CHEBI:78442"/>
        <dbReference type="ChEBI" id="CHEBI:78494"/>
        <dbReference type="ChEBI" id="CHEBI:133044"/>
        <dbReference type="EC" id="2.3.2.6"/>
    </reaction>
</comment>
<organism evidence="5 6">
    <name type="scientific">Legionella oakridgensis</name>
    <dbReference type="NCBI Taxonomy" id="29423"/>
    <lineage>
        <taxon>Bacteria</taxon>
        <taxon>Pseudomonadati</taxon>
        <taxon>Pseudomonadota</taxon>
        <taxon>Gammaproteobacteria</taxon>
        <taxon>Legionellales</taxon>
        <taxon>Legionellaceae</taxon>
        <taxon>Legionella</taxon>
    </lineage>
</organism>
<dbReference type="HAMAP" id="MF_00688">
    <property type="entry name" value="Leu_Phe_trans"/>
    <property type="match status" value="1"/>
</dbReference>
<dbReference type="Gene3D" id="3.30.70.3550">
    <property type="entry name" value="Leucyl/phenylalanyl-tRNA-protein transferase, N-terminal domain"/>
    <property type="match status" value="1"/>
</dbReference>
<dbReference type="EC" id="2.3.2.6" evidence="4"/>
<dbReference type="InterPro" id="IPR004616">
    <property type="entry name" value="Leu/Phe-tRNA_Trfase"/>
</dbReference>
<dbReference type="InterPro" id="IPR016181">
    <property type="entry name" value="Acyl_CoA_acyltransferase"/>
</dbReference>
<accession>A0A0W0WXC7</accession>
<evidence type="ECO:0000256" key="4">
    <source>
        <dbReference type="HAMAP-Rule" id="MF_00688"/>
    </source>
</evidence>
<comment type="caution">
    <text evidence="5">The sequence shown here is derived from an EMBL/GenBank/DDBJ whole genome shotgun (WGS) entry which is preliminary data.</text>
</comment>
<keyword evidence="3 4" id="KW-0012">Acyltransferase</keyword>
<dbReference type="PANTHER" id="PTHR30098:SF2">
    <property type="entry name" value="LEUCYL_PHENYLALANYL-TRNA--PROTEIN TRANSFERASE"/>
    <property type="match status" value="1"/>
</dbReference>
<dbReference type="SUPFAM" id="SSF55729">
    <property type="entry name" value="Acyl-CoA N-acyltransferases (Nat)"/>
    <property type="match status" value="1"/>
</dbReference>
<proteinExistence type="inferred from homology"/>
<evidence type="ECO:0000256" key="2">
    <source>
        <dbReference type="ARBA" id="ARBA00022679"/>
    </source>
</evidence>
<dbReference type="InterPro" id="IPR042221">
    <property type="entry name" value="Leu/Phe-tRNA_Trfase_N"/>
</dbReference>
<evidence type="ECO:0000313" key="5">
    <source>
        <dbReference type="EMBL" id="KTD36971.1"/>
    </source>
</evidence>
<dbReference type="Gene3D" id="3.40.630.70">
    <property type="entry name" value="Leucyl/phenylalanyl-tRNA-protein transferase, C-terminal domain"/>
    <property type="match status" value="1"/>
</dbReference>
<evidence type="ECO:0000256" key="1">
    <source>
        <dbReference type="ARBA" id="ARBA00022490"/>
    </source>
</evidence>
<gene>
    <name evidence="4 5" type="primary">aat</name>
    <name evidence="5" type="ORF">Loak_2107</name>
</gene>
<dbReference type="Pfam" id="PF03588">
    <property type="entry name" value="Leu_Phe_trans"/>
    <property type="match status" value="1"/>
</dbReference>
<sequence>MSAERLLTAYRQGIFPWFNPGYPILWWSPDPRLILKPTSFKPSRSLKQSLKKPFHFTIDTAFSTVIHACATSYGRLNNTWITTDMTEAYTRLYTMGYAHSFEVWLEDSLAGGLYGISLGHVFFGESMFHEVRDASKLALYYLCQTLSSWGFDFIDCQLPTAHLQRLGAEIISRHQFLKLLKNSLQYPTRQGQWTNQTS</sequence>
<reference evidence="5 6" key="1">
    <citation type="submission" date="2015-11" db="EMBL/GenBank/DDBJ databases">
        <title>Genomic analysis of 38 Legionella species identifies large and diverse effector repertoires.</title>
        <authorList>
            <person name="Burstein D."/>
            <person name="Amaro F."/>
            <person name="Zusman T."/>
            <person name="Lifshitz Z."/>
            <person name="Cohen O."/>
            <person name="Gilbert J.A."/>
            <person name="Pupko T."/>
            <person name="Shuman H.A."/>
            <person name="Segal G."/>
        </authorList>
    </citation>
    <scope>NUCLEOTIDE SEQUENCE [LARGE SCALE GENOMIC DNA]</scope>
    <source>
        <strain evidence="5 6">Oak Ridge-10</strain>
    </source>
</reference>
<keyword evidence="2 4" id="KW-0808">Transferase</keyword>
<evidence type="ECO:0000256" key="3">
    <source>
        <dbReference type="ARBA" id="ARBA00023315"/>
    </source>
</evidence>
<dbReference type="AlphaFoldDB" id="A0A0W0WXC7"/>
<comment type="function">
    <text evidence="4">Functions in the N-end rule pathway of protein degradation where it conjugates Leu, Phe and, less efficiently, Met from aminoacyl-tRNAs to the N-termini of proteins containing an N-terminal arginine or lysine.</text>
</comment>
<comment type="catalytic activity">
    <reaction evidence="4">
        <text>L-phenylalanyl-tRNA(Phe) + an N-terminal L-alpha-aminoacyl-[protein] = an N-terminal L-phenylalanyl-L-alpha-aminoacyl-[protein] + tRNA(Phe)</text>
        <dbReference type="Rhea" id="RHEA:43632"/>
        <dbReference type="Rhea" id="RHEA-COMP:9668"/>
        <dbReference type="Rhea" id="RHEA-COMP:9699"/>
        <dbReference type="Rhea" id="RHEA-COMP:10636"/>
        <dbReference type="Rhea" id="RHEA-COMP:10637"/>
        <dbReference type="ChEBI" id="CHEBI:78442"/>
        <dbReference type="ChEBI" id="CHEBI:78531"/>
        <dbReference type="ChEBI" id="CHEBI:78597"/>
        <dbReference type="ChEBI" id="CHEBI:83561"/>
        <dbReference type="EC" id="2.3.2.6"/>
    </reaction>
</comment>
<dbReference type="Proteomes" id="UP000054858">
    <property type="component" value="Unassembled WGS sequence"/>
</dbReference>
<comment type="similarity">
    <text evidence="4">Belongs to the L/F-transferase family.</text>
</comment>
<comment type="catalytic activity">
    <reaction evidence="4">
        <text>N-terminal L-lysyl-[protein] + L-leucyl-tRNA(Leu) = N-terminal L-leucyl-L-lysyl-[protein] + tRNA(Leu) + H(+)</text>
        <dbReference type="Rhea" id="RHEA:12340"/>
        <dbReference type="Rhea" id="RHEA-COMP:9613"/>
        <dbReference type="Rhea" id="RHEA-COMP:9622"/>
        <dbReference type="Rhea" id="RHEA-COMP:12670"/>
        <dbReference type="Rhea" id="RHEA-COMP:12671"/>
        <dbReference type="ChEBI" id="CHEBI:15378"/>
        <dbReference type="ChEBI" id="CHEBI:65249"/>
        <dbReference type="ChEBI" id="CHEBI:78442"/>
        <dbReference type="ChEBI" id="CHEBI:78494"/>
        <dbReference type="ChEBI" id="CHEBI:133043"/>
        <dbReference type="EC" id="2.3.2.6"/>
    </reaction>
</comment>
<dbReference type="NCBIfam" id="TIGR00667">
    <property type="entry name" value="aat"/>
    <property type="match status" value="1"/>
</dbReference>
<dbReference type="PANTHER" id="PTHR30098">
    <property type="entry name" value="LEUCYL/PHENYLALANYL-TRNA--PROTEIN TRANSFERASE"/>
    <property type="match status" value="1"/>
</dbReference>
<keyword evidence="1 4" id="KW-0963">Cytoplasm</keyword>
<comment type="subcellular location">
    <subcellularLocation>
        <location evidence="4">Cytoplasm</location>
    </subcellularLocation>
</comment>
<dbReference type="GO" id="GO:0030163">
    <property type="term" value="P:protein catabolic process"/>
    <property type="evidence" value="ECO:0007669"/>
    <property type="project" value="UniProtKB-UniRule"/>
</dbReference>
<dbReference type="EMBL" id="LNYP01000031">
    <property type="protein sequence ID" value="KTD36971.1"/>
    <property type="molecule type" value="Genomic_DNA"/>
</dbReference>
<dbReference type="PATRIC" id="fig|29423.5.peg.2211"/>
<dbReference type="GO" id="GO:0005737">
    <property type="term" value="C:cytoplasm"/>
    <property type="evidence" value="ECO:0007669"/>
    <property type="project" value="UniProtKB-SubCell"/>
</dbReference>
<evidence type="ECO:0000313" key="6">
    <source>
        <dbReference type="Proteomes" id="UP000054858"/>
    </source>
</evidence>